<evidence type="ECO:0000256" key="1">
    <source>
        <dbReference type="ARBA" id="ARBA00023125"/>
    </source>
</evidence>
<dbReference type="InterPro" id="IPR023772">
    <property type="entry name" value="DNA-bd_HTH_TetR-type_CS"/>
</dbReference>
<dbReference type="PROSITE" id="PS01081">
    <property type="entry name" value="HTH_TETR_1"/>
    <property type="match status" value="1"/>
</dbReference>
<dbReference type="Pfam" id="PF00440">
    <property type="entry name" value="TetR_N"/>
    <property type="match status" value="1"/>
</dbReference>
<dbReference type="RefSeq" id="WP_006573116.1">
    <property type="nucleotide sequence ID" value="NZ_AP023420.1"/>
</dbReference>
<keyword evidence="1 2" id="KW-0238">DNA-binding</keyword>
<feature type="domain" description="HTH tetR-type" evidence="3">
    <location>
        <begin position="6"/>
        <end position="66"/>
    </location>
</feature>
<dbReference type="GO" id="GO:0000976">
    <property type="term" value="F:transcription cis-regulatory region binding"/>
    <property type="evidence" value="ECO:0007669"/>
    <property type="project" value="TreeGrafter"/>
</dbReference>
<feature type="DNA-binding region" description="H-T-H motif" evidence="2">
    <location>
        <begin position="29"/>
        <end position="48"/>
    </location>
</feature>
<gene>
    <name evidence="4" type="ORF">MM59RIKEN_05030</name>
</gene>
<dbReference type="PROSITE" id="PS50977">
    <property type="entry name" value="HTH_TETR_2"/>
    <property type="match status" value="1"/>
</dbReference>
<dbReference type="AlphaFoldDB" id="A0A810Q5C0"/>
<dbReference type="Proteomes" id="UP000679848">
    <property type="component" value="Chromosome"/>
</dbReference>
<dbReference type="PRINTS" id="PR00455">
    <property type="entry name" value="HTHTETR"/>
</dbReference>
<evidence type="ECO:0000256" key="2">
    <source>
        <dbReference type="PROSITE-ProRule" id="PRU00335"/>
    </source>
</evidence>
<dbReference type="EMBL" id="AP023420">
    <property type="protein sequence ID" value="BCK83184.1"/>
    <property type="molecule type" value="Genomic_DNA"/>
</dbReference>
<dbReference type="Gene3D" id="1.10.357.10">
    <property type="entry name" value="Tetracycline Repressor, domain 2"/>
    <property type="match status" value="1"/>
</dbReference>
<dbReference type="GO" id="GO:0003700">
    <property type="term" value="F:DNA-binding transcription factor activity"/>
    <property type="evidence" value="ECO:0007669"/>
    <property type="project" value="TreeGrafter"/>
</dbReference>
<dbReference type="KEGG" id="pfaa:MM59RIKEN_05030"/>
<dbReference type="PANTHER" id="PTHR30055:SF226">
    <property type="entry name" value="HTH-TYPE TRANSCRIPTIONAL REGULATOR PKSA"/>
    <property type="match status" value="1"/>
</dbReference>
<accession>A0A810Q5C0</accession>
<dbReference type="InterPro" id="IPR001647">
    <property type="entry name" value="HTH_TetR"/>
</dbReference>
<sequence>MPKDKTETHERIIPAAMKIFLEKGFEKATMREIAEEAGITAAGLYRHFVDKEAMFAALVEPVLSELQKWCERTRQVDYDFLEQGDLDAMWDSGNDLGLVVEQIYSHFNEFKLLLCCSAGTKYAWFLHDIVVMEQQETLAYMEEAKKHGVPVKEVDPKELHLLMTAYTNALFEVVVHDFTKEEALHYLDTMHQFFIPGWRAILGL</sequence>
<evidence type="ECO:0000313" key="5">
    <source>
        <dbReference type="Proteomes" id="UP000679848"/>
    </source>
</evidence>
<dbReference type="InterPro" id="IPR050109">
    <property type="entry name" value="HTH-type_TetR-like_transc_reg"/>
</dbReference>
<dbReference type="InterPro" id="IPR009057">
    <property type="entry name" value="Homeodomain-like_sf"/>
</dbReference>
<evidence type="ECO:0000259" key="3">
    <source>
        <dbReference type="PROSITE" id="PS50977"/>
    </source>
</evidence>
<dbReference type="PANTHER" id="PTHR30055">
    <property type="entry name" value="HTH-TYPE TRANSCRIPTIONAL REGULATOR RUTR"/>
    <property type="match status" value="1"/>
</dbReference>
<dbReference type="SUPFAM" id="SSF46689">
    <property type="entry name" value="Homeodomain-like"/>
    <property type="match status" value="1"/>
</dbReference>
<protein>
    <submittedName>
        <fullName evidence="4">TetR family transcriptional regulator</fullName>
    </submittedName>
</protein>
<evidence type="ECO:0000313" key="4">
    <source>
        <dbReference type="EMBL" id="BCK83184.1"/>
    </source>
</evidence>
<name>A0A810Q5C0_9FIRM</name>
<keyword evidence="5" id="KW-1185">Reference proteome</keyword>
<proteinExistence type="predicted"/>
<organism evidence="4 5">
    <name type="scientific">Pusillibacter faecalis</name>
    <dbReference type="NCBI Taxonomy" id="2714358"/>
    <lineage>
        <taxon>Bacteria</taxon>
        <taxon>Bacillati</taxon>
        <taxon>Bacillota</taxon>
        <taxon>Clostridia</taxon>
        <taxon>Eubacteriales</taxon>
        <taxon>Oscillospiraceae</taxon>
        <taxon>Pusillibacter</taxon>
    </lineage>
</organism>
<reference evidence="4" key="1">
    <citation type="submission" date="2020-09" db="EMBL/GenBank/DDBJ databases">
        <title>New species isolated from human feces.</title>
        <authorList>
            <person name="Kitahara M."/>
            <person name="Shigeno Y."/>
            <person name="Shime M."/>
            <person name="Matsumoto Y."/>
            <person name="Nakamura S."/>
            <person name="Motooka D."/>
            <person name="Fukuoka S."/>
            <person name="Nishikawa H."/>
            <person name="Benno Y."/>
        </authorList>
    </citation>
    <scope>NUCLEOTIDE SEQUENCE</scope>
    <source>
        <strain evidence="4">MM59</strain>
    </source>
</reference>